<dbReference type="Gene3D" id="2.120.10.80">
    <property type="entry name" value="Kelch-type beta propeller"/>
    <property type="match status" value="1"/>
</dbReference>
<dbReference type="Pfam" id="PF01344">
    <property type="entry name" value="Kelch_1"/>
    <property type="match status" value="2"/>
</dbReference>
<dbReference type="EMBL" id="KJ711064">
    <property type="protein sequence ID" value="AJP06309.1"/>
    <property type="molecule type" value="mRNA"/>
</dbReference>
<feature type="region of interest" description="Disordered" evidence="3">
    <location>
        <begin position="206"/>
        <end position="245"/>
    </location>
</feature>
<keyword evidence="2" id="KW-0677">Repeat</keyword>
<protein>
    <submittedName>
        <fullName evidence="4">KRF1</fullName>
    </submittedName>
</protein>
<evidence type="ECO:0000313" key="4">
    <source>
        <dbReference type="EMBL" id="AJP06309.1"/>
    </source>
</evidence>
<evidence type="ECO:0000256" key="1">
    <source>
        <dbReference type="ARBA" id="ARBA00022441"/>
    </source>
</evidence>
<evidence type="ECO:0000256" key="2">
    <source>
        <dbReference type="ARBA" id="ARBA00022737"/>
    </source>
</evidence>
<dbReference type="InterPro" id="IPR052439">
    <property type="entry name" value="F-box/Kelch-repeat"/>
</dbReference>
<proteinExistence type="evidence at transcript level"/>
<evidence type="ECO:0000256" key="3">
    <source>
        <dbReference type="SAM" id="MobiDB-lite"/>
    </source>
</evidence>
<keyword evidence="1" id="KW-0880">Kelch repeat</keyword>
<dbReference type="InterPro" id="IPR006652">
    <property type="entry name" value="Kelch_1"/>
</dbReference>
<organism evidence="4">
    <name type="scientific">Pinus tabuliformis</name>
    <name type="common">Chinese red pine</name>
    <name type="synonym">Pinus leucosperma</name>
    <dbReference type="NCBI Taxonomy" id="88731"/>
    <lineage>
        <taxon>Eukaryota</taxon>
        <taxon>Viridiplantae</taxon>
        <taxon>Streptophyta</taxon>
        <taxon>Embryophyta</taxon>
        <taxon>Tracheophyta</taxon>
        <taxon>Spermatophyta</taxon>
        <taxon>Pinopsida</taxon>
        <taxon>Pinidae</taxon>
        <taxon>Conifers I</taxon>
        <taxon>Pinales</taxon>
        <taxon>Pinaceae</taxon>
        <taxon>Pinus</taxon>
        <taxon>Pinus subgen. Pinus</taxon>
    </lineage>
</organism>
<dbReference type="FunFam" id="2.120.10.80:FF:000007">
    <property type="entry name" value="F-box/kelch-repeat protein SKIP11"/>
    <property type="match status" value="1"/>
</dbReference>
<feature type="region of interest" description="Disordered" evidence="3">
    <location>
        <begin position="51"/>
        <end position="95"/>
    </location>
</feature>
<dbReference type="GO" id="GO:0005634">
    <property type="term" value="C:nucleus"/>
    <property type="evidence" value="ECO:0007669"/>
    <property type="project" value="UniProtKB-ARBA"/>
</dbReference>
<accession>A0A0K0M7C1</accession>
<dbReference type="PANTHER" id="PTHR46122">
    <property type="entry name" value="GALACTOSE OXIDASE/KELCH REPEAT PROTEIN-RELATED"/>
    <property type="match status" value="1"/>
</dbReference>
<feature type="compositionally biased region" description="Basic residues" evidence="3">
    <location>
        <begin position="67"/>
        <end position="82"/>
    </location>
</feature>
<sequence>MLWSLSFLVHCQIRRWGWLGTFESVLFLAMVGRSGKLLSTAMECQDQEVKHKLRHSQANGSSDSHLPNRRNQGRYNLRHRNGVAKSENRANSRSTRFKGKITDTVSTGEKVCGSSRKKSRNRLNCIQENGLREEKLDSRVNGKMTDTVSVREKSCESSRKKTQKGLNCVHENGNSKEKLEIDDGSMAYTTDKQTSMAVDPVTGIQESLENCGPQNDGKVSVLNDHSQVGGTNDRSQVGGTNDQSQDADYSYLPGLNDELALLCLAHTSRAEYGKLFSINTRYFALAKSGELYKIRRKEKIAEQWVYMLASGQYEWRAFDPLSGKWRRLPNLPSDTCFASSDKESLCAGTHLLVLGREIEGLVIWRYDLVTNEWYKGPSMLTPRCLYASASCGDFAFVAGGISAKGDLLKYAERYDPTNQRWERLPDMNKKRKLCSGCYMDGKFYVIGGTGDNGDLTCGEVYDSDKRTWEIIENMKPSGPRDAVTQAPPLIAVANNELYALEASTNQLQVYIKKTNRWKELGEVPVRADFNSGWGVAFKSLGNKLLLIGGETGQSAYGHGVSIYTSRPNSTESVSQWDFLTRVGGSFVFNCAIMAT</sequence>
<reference evidence="4" key="1">
    <citation type="submission" date="2014-04" db="EMBL/GenBank/DDBJ databases">
        <title>The genes involved in the male and female cone development in Pinus tabuliformis.</title>
        <authorList>
            <person name="Niu S."/>
            <person name="Li W."/>
            <person name="Chen X."/>
        </authorList>
    </citation>
    <scope>NUCLEOTIDE SEQUENCE</scope>
</reference>
<dbReference type="InterPro" id="IPR015915">
    <property type="entry name" value="Kelch-typ_b-propeller"/>
</dbReference>
<dbReference type="AlphaFoldDB" id="A0A0K0M7C1"/>
<name>A0A0K0M7C1_PINTB</name>
<feature type="compositionally biased region" description="Polar residues" evidence="3">
    <location>
        <begin position="223"/>
        <end position="245"/>
    </location>
</feature>
<dbReference type="SUPFAM" id="SSF117281">
    <property type="entry name" value="Kelch motif"/>
    <property type="match status" value="1"/>
</dbReference>
<dbReference type="SMART" id="SM00612">
    <property type="entry name" value="Kelch"/>
    <property type="match status" value="3"/>
</dbReference>
<dbReference type="PANTHER" id="PTHR46122:SF5">
    <property type="entry name" value="F-BOX DOMAIN-CONTAINING PROTEIN"/>
    <property type="match status" value="1"/>
</dbReference>
<feature type="compositionally biased region" description="Polar residues" evidence="3">
    <location>
        <begin position="56"/>
        <end position="66"/>
    </location>
</feature>